<dbReference type="FunFam" id="1.10.287.610:FF:000001">
    <property type="entry name" value="30S ribosomal protein S2"/>
    <property type="match status" value="1"/>
</dbReference>
<dbReference type="Gene3D" id="1.10.287.610">
    <property type="entry name" value="Helix hairpin bin"/>
    <property type="match status" value="1"/>
</dbReference>
<proteinExistence type="inferred from homology"/>
<evidence type="ECO:0000256" key="1">
    <source>
        <dbReference type="ARBA" id="ARBA00006242"/>
    </source>
</evidence>
<keyword evidence="8" id="KW-1185">Reference proteome</keyword>
<dbReference type="PANTHER" id="PTHR12534">
    <property type="entry name" value="30S RIBOSOMAL PROTEIN S2 PROKARYOTIC AND ORGANELLAR"/>
    <property type="match status" value="1"/>
</dbReference>
<dbReference type="PROSITE" id="PS00962">
    <property type="entry name" value="RIBOSOMAL_S2_1"/>
    <property type="match status" value="1"/>
</dbReference>
<dbReference type="PRINTS" id="PR00395">
    <property type="entry name" value="RIBOSOMALS2"/>
</dbReference>
<feature type="region of interest" description="Disordered" evidence="6">
    <location>
        <begin position="230"/>
        <end position="297"/>
    </location>
</feature>
<keyword evidence="3 5" id="KW-0687">Ribonucleoprotein</keyword>
<dbReference type="CDD" id="cd01425">
    <property type="entry name" value="RPS2"/>
    <property type="match status" value="1"/>
</dbReference>
<evidence type="ECO:0000313" key="8">
    <source>
        <dbReference type="Proteomes" id="UP000248706"/>
    </source>
</evidence>
<dbReference type="Proteomes" id="UP000248706">
    <property type="component" value="Unassembled WGS sequence"/>
</dbReference>
<evidence type="ECO:0000256" key="4">
    <source>
        <dbReference type="ARBA" id="ARBA00035256"/>
    </source>
</evidence>
<sequence length="297" mass="33098">MANIISMKQLLEAGVHFGHQTRRWNPKMKPFIFMERNGIHIIDLQQTVARLNEAYKFVKELAASGETLLFVGTKKQAQEAVAEEARRCGMFYVNQRWLGGMLTNFQTIQGRIRYLRELEARRDRGEFERLPKKEAQRLQDDLVRLERILGGIKEMRRLPGAVFIIDTRKEHTAVLEARRLEIPIVALADTNCDPDEIDYPIPANDDAIRAVRLLCSKIADAVIEGRRELEAQQKDSEVPAEGAAASGEEGVVPPEAVEASASVAGSSQREREATSSTGGEAESSSNASEPELVAKES</sequence>
<evidence type="ECO:0000256" key="2">
    <source>
        <dbReference type="ARBA" id="ARBA00022980"/>
    </source>
</evidence>
<dbReference type="InterPro" id="IPR005706">
    <property type="entry name" value="Ribosomal_uS2_bac/mit/plastid"/>
</dbReference>
<dbReference type="Pfam" id="PF00318">
    <property type="entry name" value="Ribosomal_S2"/>
    <property type="match status" value="1"/>
</dbReference>
<dbReference type="NCBIfam" id="TIGR01011">
    <property type="entry name" value="rpsB_bact"/>
    <property type="match status" value="1"/>
</dbReference>
<gene>
    <name evidence="5" type="primary">rpsB</name>
    <name evidence="7" type="ORF">A4R35_06265</name>
</gene>
<organism evidence="7 8">
    <name type="scientific">Thermogemmatispora tikiterensis</name>
    <dbReference type="NCBI Taxonomy" id="1825093"/>
    <lineage>
        <taxon>Bacteria</taxon>
        <taxon>Bacillati</taxon>
        <taxon>Chloroflexota</taxon>
        <taxon>Ktedonobacteria</taxon>
        <taxon>Thermogemmatisporales</taxon>
        <taxon>Thermogemmatisporaceae</taxon>
        <taxon>Thermogemmatispora</taxon>
    </lineage>
</organism>
<dbReference type="AlphaFoldDB" id="A0A328VGD5"/>
<evidence type="ECO:0000313" key="7">
    <source>
        <dbReference type="EMBL" id="RAQ95132.1"/>
    </source>
</evidence>
<reference evidence="7 8" key="1">
    <citation type="submission" date="2016-08" db="EMBL/GenBank/DDBJ databases">
        <title>Analysis of Carbohydrate Active Enzymes in Thermogemmatispora T81 Reveals Carbohydrate Degradation Ability.</title>
        <authorList>
            <person name="Tomazini A."/>
            <person name="Lal S."/>
            <person name="Stott M."/>
            <person name="Henrissat B."/>
            <person name="Polikarpov I."/>
            <person name="Sparling R."/>
            <person name="Levin D.B."/>
        </authorList>
    </citation>
    <scope>NUCLEOTIDE SEQUENCE [LARGE SCALE GENOMIC DNA]</scope>
    <source>
        <strain evidence="7 8">T81</strain>
    </source>
</reference>
<comment type="caution">
    <text evidence="7">The sequence shown here is derived from an EMBL/GenBank/DDBJ whole genome shotgun (WGS) entry which is preliminary data.</text>
</comment>
<evidence type="ECO:0000256" key="6">
    <source>
        <dbReference type="SAM" id="MobiDB-lite"/>
    </source>
</evidence>
<dbReference type="EMBL" id="MCIF01000002">
    <property type="protein sequence ID" value="RAQ95132.1"/>
    <property type="molecule type" value="Genomic_DNA"/>
</dbReference>
<dbReference type="SUPFAM" id="SSF52313">
    <property type="entry name" value="Ribosomal protein S2"/>
    <property type="match status" value="1"/>
</dbReference>
<dbReference type="PANTHER" id="PTHR12534:SF0">
    <property type="entry name" value="SMALL RIBOSOMAL SUBUNIT PROTEIN US2M"/>
    <property type="match status" value="1"/>
</dbReference>
<evidence type="ECO:0000256" key="3">
    <source>
        <dbReference type="ARBA" id="ARBA00023274"/>
    </source>
</evidence>
<dbReference type="GO" id="GO:0003735">
    <property type="term" value="F:structural constituent of ribosome"/>
    <property type="evidence" value="ECO:0007669"/>
    <property type="project" value="InterPro"/>
</dbReference>
<evidence type="ECO:0000256" key="5">
    <source>
        <dbReference type="HAMAP-Rule" id="MF_00291"/>
    </source>
</evidence>
<protein>
    <recommendedName>
        <fullName evidence="4 5">Small ribosomal subunit protein uS2</fullName>
    </recommendedName>
</protein>
<feature type="compositionally biased region" description="Low complexity" evidence="6">
    <location>
        <begin position="239"/>
        <end position="267"/>
    </location>
</feature>
<comment type="similarity">
    <text evidence="1 5">Belongs to the universal ribosomal protein uS2 family.</text>
</comment>
<keyword evidence="2 5" id="KW-0689">Ribosomal protein</keyword>
<dbReference type="HAMAP" id="MF_00291_B">
    <property type="entry name" value="Ribosomal_uS2_B"/>
    <property type="match status" value="1"/>
</dbReference>
<accession>A0A328VGD5</accession>
<dbReference type="Gene3D" id="3.40.50.10490">
    <property type="entry name" value="Glucose-6-phosphate isomerase like protein, domain 1"/>
    <property type="match status" value="1"/>
</dbReference>
<dbReference type="GO" id="GO:0006412">
    <property type="term" value="P:translation"/>
    <property type="evidence" value="ECO:0007669"/>
    <property type="project" value="UniProtKB-UniRule"/>
</dbReference>
<dbReference type="GO" id="GO:0022627">
    <property type="term" value="C:cytosolic small ribosomal subunit"/>
    <property type="evidence" value="ECO:0007669"/>
    <property type="project" value="TreeGrafter"/>
</dbReference>
<dbReference type="InterPro" id="IPR001865">
    <property type="entry name" value="Ribosomal_uS2"/>
</dbReference>
<name>A0A328VGD5_9CHLR</name>
<feature type="compositionally biased region" description="Low complexity" evidence="6">
    <location>
        <begin position="274"/>
        <end position="289"/>
    </location>
</feature>
<dbReference type="InterPro" id="IPR023591">
    <property type="entry name" value="Ribosomal_uS2_flav_dom_sf"/>
</dbReference>
<dbReference type="InterPro" id="IPR018130">
    <property type="entry name" value="Ribosomal_uS2_CS"/>
</dbReference>